<dbReference type="GO" id="GO:0005743">
    <property type="term" value="C:mitochondrial inner membrane"/>
    <property type="evidence" value="ECO:0007669"/>
    <property type="project" value="TreeGrafter"/>
</dbReference>
<feature type="transmembrane region" description="Helical" evidence="7">
    <location>
        <begin position="268"/>
        <end position="289"/>
    </location>
</feature>
<keyword evidence="10" id="KW-1185">Reference proteome</keyword>
<comment type="similarity">
    <text evidence="5">Belongs to the OXA1/ALB3/YidC family.</text>
</comment>
<evidence type="ECO:0000256" key="3">
    <source>
        <dbReference type="ARBA" id="ARBA00022989"/>
    </source>
</evidence>
<keyword evidence="2 5" id="KW-0812">Transmembrane</keyword>
<keyword evidence="3 7" id="KW-1133">Transmembrane helix</keyword>
<feature type="region of interest" description="Disordered" evidence="6">
    <location>
        <begin position="368"/>
        <end position="406"/>
    </location>
</feature>
<proteinExistence type="inferred from homology"/>
<evidence type="ECO:0000256" key="6">
    <source>
        <dbReference type="SAM" id="MobiDB-lite"/>
    </source>
</evidence>
<evidence type="ECO:0000256" key="2">
    <source>
        <dbReference type="ARBA" id="ARBA00022692"/>
    </source>
</evidence>
<feature type="compositionally biased region" description="Basic and acidic residues" evidence="6">
    <location>
        <begin position="378"/>
        <end position="393"/>
    </location>
</feature>
<evidence type="ECO:0000256" key="5">
    <source>
        <dbReference type="RuleBase" id="RU003945"/>
    </source>
</evidence>
<evidence type="ECO:0000256" key="1">
    <source>
        <dbReference type="ARBA" id="ARBA00004141"/>
    </source>
</evidence>
<accession>A0A4D9D2A7</accession>
<dbReference type="InterPro" id="IPR001708">
    <property type="entry name" value="YidC/ALB3/OXA1/COX18"/>
</dbReference>
<dbReference type="OrthoDB" id="2148490at2759"/>
<dbReference type="Pfam" id="PF02096">
    <property type="entry name" value="60KD_IMP"/>
    <property type="match status" value="1"/>
</dbReference>
<feature type="transmembrane region" description="Helical" evidence="7">
    <location>
        <begin position="181"/>
        <end position="201"/>
    </location>
</feature>
<dbReference type="PANTHER" id="PTHR12428">
    <property type="entry name" value="OXA1"/>
    <property type="match status" value="1"/>
</dbReference>
<sequence>MSWRYNAEEICLRGAALRAGAGAYSGRGLGPILPKSLDSARRGFSASPSPPPTGTPSDLAPVSQISQIDPTTWHAWVFDSIPVRSMQTLLEVTHEATGLPWWASIVLSTLAFRLALLPVVRYQAHALARLARAAPLVLALNRALSKRLDGVRAGDWAGTTAGCQDYAAGVRAALKLHQVSLLAAIASPIVQLPVFVTFALANRRMIDQQVPGMEEGGVAWFEDLTEADPLLILPVLCLGSTYLNLELGFARLHESQIILRFLKDNLQLLLILGAPVSSTLPAGVFIYWFTSSVYGHAQHFALRNPDVRLLLGFPTVPKERLESGGAAKEGPASGHTVSTPARSEADVFVEKRIFLKALQALDAYESRREARLNQTKSGGEELKKQEGSRKETSPELSIRPVSKSRN</sequence>
<gene>
    <name evidence="9" type="ORF">NSK_003200</name>
</gene>
<evidence type="ECO:0000313" key="9">
    <source>
        <dbReference type="EMBL" id="TFJ85692.1"/>
    </source>
</evidence>
<reference evidence="9 10" key="1">
    <citation type="submission" date="2019-01" db="EMBL/GenBank/DDBJ databases">
        <title>Nuclear Genome Assembly of the Microalgal Biofuel strain Nannochloropsis salina CCMP1776.</title>
        <authorList>
            <person name="Hovde B."/>
        </authorList>
    </citation>
    <scope>NUCLEOTIDE SEQUENCE [LARGE SCALE GENOMIC DNA]</scope>
    <source>
        <strain evidence="9 10">CCMP1776</strain>
    </source>
</reference>
<name>A0A4D9D2A7_9STRA</name>
<dbReference type="InterPro" id="IPR028055">
    <property type="entry name" value="YidC/Oxa/ALB_C"/>
</dbReference>
<dbReference type="GO" id="GO:0032977">
    <property type="term" value="F:membrane insertase activity"/>
    <property type="evidence" value="ECO:0007669"/>
    <property type="project" value="InterPro"/>
</dbReference>
<dbReference type="GO" id="GO:0032979">
    <property type="term" value="P:protein insertion into mitochondrial inner membrane from matrix"/>
    <property type="evidence" value="ECO:0007669"/>
    <property type="project" value="TreeGrafter"/>
</dbReference>
<dbReference type="AlphaFoldDB" id="A0A4D9D2A7"/>
<feature type="region of interest" description="Disordered" evidence="6">
    <location>
        <begin position="321"/>
        <end position="341"/>
    </location>
</feature>
<comment type="subcellular location">
    <subcellularLocation>
        <location evidence="1 5">Membrane</location>
        <topology evidence="1 5">Multi-pass membrane protein</topology>
    </subcellularLocation>
</comment>
<keyword evidence="4 7" id="KW-0472">Membrane</keyword>
<dbReference type="EMBL" id="SDOX01000011">
    <property type="protein sequence ID" value="TFJ85692.1"/>
    <property type="molecule type" value="Genomic_DNA"/>
</dbReference>
<dbReference type="PANTHER" id="PTHR12428:SF65">
    <property type="entry name" value="CYTOCHROME C OXIDASE ASSEMBLY PROTEIN COX18, MITOCHONDRIAL"/>
    <property type="match status" value="1"/>
</dbReference>
<organism evidence="9 10">
    <name type="scientific">Nannochloropsis salina CCMP1776</name>
    <dbReference type="NCBI Taxonomy" id="1027361"/>
    <lineage>
        <taxon>Eukaryota</taxon>
        <taxon>Sar</taxon>
        <taxon>Stramenopiles</taxon>
        <taxon>Ochrophyta</taxon>
        <taxon>Eustigmatophyceae</taxon>
        <taxon>Eustigmatales</taxon>
        <taxon>Monodopsidaceae</taxon>
        <taxon>Microchloropsis</taxon>
        <taxon>Microchloropsis salina</taxon>
    </lineage>
</organism>
<dbReference type="CDD" id="cd20069">
    <property type="entry name" value="5TM_Oxa1-like"/>
    <property type="match status" value="1"/>
</dbReference>
<feature type="region of interest" description="Disordered" evidence="6">
    <location>
        <begin position="39"/>
        <end position="58"/>
    </location>
</feature>
<evidence type="ECO:0000313" key="10">
    <source>
        <dbReference type="Proteomes" id="UP000355283"/>
    </source>
</evidence>
<evidence type="ECO:0000256" key="4">
    <source>
        <dbReference type="ARBA" id="ARBA00023136"/>
    </source>
</evidence>
<evidence type="ECO:0000259" key="8">
    <source>
        <dbReference type="Pfam" id="PF02096"/>
    </source>
</evidence>
<feature type="domain" description="Membrane insertase YidC/Oxa/ALB C-terminal" evidence="8">
    <location>
        <begin position="101"/>
        <end position="303"/>
    </location>
</feature>
<dbReference type="Proteomes" id="UP000355283">
    <property type="component" value="Unassembled WGS sequence"/>
</dbReference>
<evidence type="ECO:0000256" key="7">
    <source>
        <dbReference type="SAM" id="Phobius"/>
    </source>
</evidence>
<protein>
    <recommendedName>
        <fullName evidence="8">Membrane insertase YidC/Oxa/ALB C-terminal domain-containing protein</fullName>
    </recommendedName>
</protein>
<comment type="caution">
    <text evidence="9">The sequence shown here is derived from an EMBL/GenBank/DDBJ whole genome shotgun (WGS) entry which is preliminary data.</text>
</comment>